<comment type="caution">
    <text evidence="2">The sequence shown here is derived from an EMBL/GenBank/DDBJ whole genome shotgun (WGS) entry which is preliminary data.</text>
</comment>
<proteinExistence type="predicted"/>
<evidence type="ECO:0000313" key="3">
    <source>
        <dbReference type="Proteomes" id="UP001316803"/>
    </source>
</evidence>
<keyword evidence="3" id="KW-1185">Reference proteome</keyword>
<reference evidence="2 3" key="1">
    <citation type="submission" date="2022-12" db="EMBL/GenBank/DDBJ databases">
        <title>Genomic features and morphological characterization of a novel Knufia sp. strain isolated from spacecraft assembly facility.</title>
        <authorList>
            <person name="Teixeira M."/>
            <person name="Chander A.M."/>
            <person name="Stajich J.E."/>
            <person name="Venkateswaran K."/>
        </authorList>
    </citation>
    <scope>NUCLEOTIDE SEQUENCE [LARGE SCALE GENOMIC DNA]</scope>
    <source>
        <strain evidence="2 3">FJI-L2-BK-P2</strain>
    </source>
</reference>
<evidence type="ECO:0000313" key="2">
    <source>
        <dbReference type="EMBL" id="KAK5953073.1"/>
    </source>
</evidence>
<dbReference type="Proteomes" id="UP001316803">
    <property type="component" value="Unassembled WGS sequence"/>
</dbReference>
<accession>A0AAN8EDR4</accession>
<sequence>MSGTEDGRRYSVKAHFEEKHQNYDPVEWKQYTCKCALRYYRKDGSRDYEDVPLGHPPPAWYSSTISQADASVQEDNEDGETTVSETERAADDSNNIPHADRQQMRAVAGLPPQPLQMQQFQPPGVQATSSKRHISSKKSGHPMAYLLMTTIRPHNPIYSTAHPARICPDLNIPVNA</sequence>
<dbReference type="EMBL" id="JAKLMC020000012">
    <property type="protein sequence ID" value="KAK5953073.1"/>
    <property type="molecule type" value="Genomic_DNA"/>
</dbReference>
<feature type="region of interest" description="Disordered" evidence="1">
    <location>
        <begin position="68"/>
        <end position="98"/>
    </location>
</feature>
<evidence type="ECO:0000256" key="1">
    <source>
        <dbReference type="SAM" id="MobiDB-lite"/>
    </source>
</evidence>
<name>A0AAN8EDR4_9EURO</name>
<gene>
    <name evidence="2" type="ORF">OHC33_005641</name>
</gene>
<dbReference type="AlphaFoldDB" id="A0AAN8EDR4"/>
<organism evidence="2 3">
    <name type="scientific">Knufia fluminis</name>
    <dbReference type="NCBI Taxonomy" id="191047"/>
    <lineage>
        <taxon>Eukaryota</taxon>
        <taxon>Fungi</taxon>
        <taxon>Dikarya</taxon>
        <taxon>Ascomycota</taxon>
        <taxon>Pezizomycotina</taxon>
        <taxon>Eurotiomycetes</taxon>
        <taxon>Chaetothyriomycetidae</taxon>
        <taxon>Chaetothyriales</taxon>
        <taxon>Trichomeriaceae</taxon>
        <taxon>Knufia</taxon>
    </lineage>
</organism>
<protein>
    <submittedName>
        <fullName evidence="2">Uncharacterized protein</fullName>
    </submittedName>
</protein>